<evidence type="ECO:0000313" key="1">
    <source>
        <dbReference type="EMBL" id="NEA21586.1"/>
    </source>
</evidence>
<dbReference type="Proteomes" id="UP000475532">
    <property type="component" value="Unassembled WGS sequence"/>
</dbReference>
<comment type="caution">
    <text evidence="2">The sequence shown here is derived from an EMBL/GenBank/DDBJ whole genome shotgun (WGS) entry which is preliminary data.</text>
</comment>
<evidence type="ECO:0000313" key="3">
    <source>
        <dbReference type="Proteomes" id="UP000475532"/>
    </source>
</evidence>
<dbReference type="AlphaFoldDB" id="A0A6L9QBY2"/>
<dbReference type="EMBL" id="JAAGLI010000093">
    <property type="protein sequence ID" value="NEA21586.1"/>
    <property type="molecule type" value="Genomic_DNA"/>
</dbReference>
<name>A0A6L9QBY2_9ACTN</name>
<evidence type="ECO:0000313" key="2">
    <source>
        <dbReference type="EMBL" id="NEA22546.1"/>
    </source>
</evidence>
<accession>A0A6L9QBY2</accession>
<gene>
    <name evidence="1" type="ORF">G3I70_03600</name>
    <name evidence="2" type="ORF">G3I70_08590</name>
</gene>
<proteinExistence type="predicted"/>
<reference evidence="2 3" key="1">
    <citation type="submission" date="2020-01" db="EMBL/GenBank/DDBJ databases">
        <title>Insect and environment-associated Actinomycetes.</title>
        <authorList>
            <person name="Currrie C."/>
            <person name="Chevrette M."/>
            <person name="Carlson C."/>
            <person name="Stubbendieck R."/>
            <person name="Wendt-Pienkowski E."/>
        </authorList>
    </citation>
    <scope>NUCLEOTIDE SEQUENCE [LARGE SCALE GENOMIC DNA]</scope>
    <source>
        <strain evidence="2 3">SID10258</strain>
    </source>
</reference>
<protein>
    <submittedName>
        <fullName evidence="2">Uncharacterized protein</fullName>
    </submittedName>
</protein>
<organism evidence="2 3">
    <name type="scientific">Actinomadura bangladeshensis</name>
    <dbReference type="NCBI Taxonomy" id="453573"/>
    <lineage>
        <taxon>Bacteria</taxon>
        <taxon>Bacillati</taxon>
        <taxon>Actinomycetota</taxon>
        <taxon>Actinomycetes</taxon>
        <taxon>Streptosporangiales</taxon>
        <taxon>Thermomonosporaceae</taxon>
        <taxon>Actinomadura</taxon>
    </lineage>
</organism>
<sequence length="114" mass="12354">MVTGTDEWFHADGTVCVAGHDSEARECPEGGGPVFPGTLIERMTPRPDGPALLYVGAGSQPTVWQIDADGLDLSHVPHWDLAVCRALLDLALTKIERHEHEVSTGDRRLEADRG</sequence>
<dbReference type="EMBL" id="JAAGLI010000213">
    <property type="protein sequence ID" value="NEA22546.1"/>
    <property type="molecule type" value="Genomic_DNA"/>
</dbReference>